<accession>A0A6A4HIX6</accession>
<reference evidence="1" key="1">
    <citation type="journal article" date="2019" name="Environ. Microbiol.">
        <title>Fungal ecological strategies reflected in gene transcription - a case study of two litter decomposers.</title>
        <authorList>
            <person name="Barbi F."/>
            <person name="Kohler A."/>
            <person name="Barry K."/>
            <person name="Baskaran P."/>
            <person name="Daum C."/>
            <person name="Fauchery L."/>
            <person name="Ihrmark K."/>
            <person name="Kuo A."/>
            <person name="LaButti K."/>
            <person name="Lipzen A."/>
            <person name="Morin E."/>
            <person name="Grigoriev I.V."/>
            <person name="Henrissat B."/>
            <person name="Lindahl B."/>
            <person name="Martin F."/>
        </authorList>
    </citation>
    <scope>NUCLEOTIDE SEQUENCE</scope>
    <source>
        <strain evidence="1">JB14</strain>
    </source>
</reference>
<gene>
    <name evidence="1" type="ORF">BT96DRAFT_32522</name>
</gene>
<sequence length="124" mass="14681">MTMRPRPPTLIFLLRTQFPVPGSAFQINLSRKTAHHGESSFSLLCFIPTDHWCLRETSFILLNFPLHYLPIFHYNLLTYHIATLLHSYLINYYIFKHGFLPTETQVQTFSFKDIHKCLQNGRLR</sequence>
<protein>
    <submittedName>
        <fullName evidence="1">Uncharacterized protein</fullName>
    </submittedName>
</protein>
<proteinExistence type="predicted"/>
<dbReference type="EMBL" id="ML769482">
    <property type="protein sequence ID" value="KAE9398489.1"/>
    <property type="molecule type" value="Genomic_DNA"/>
</dbReference>
<keyword evidence="2" id="KW-1185">Reference proteome</keyword>
<evidence type="ECO:0000313" key="1">
    <source>
        <dbReference type="EMBL" id="KAE9398489.1"/>
    </source>
</evidence>
<organism evidence="1 2">
    <name type="scientific">Gymnopus androsaceus JB14</name>
    <dbReference type="NCBI Taxonomy" id="1447944"/>
    <lineage>
        <taxon>Eukaryota</taxon>
        <taxon>Fungi</taxon>
        <taxon>Dikarya</taxon>
        <taxon>Basidiomycota</taxon>
        <taxon>Agaricomycotina</taxon>
        <taxon>Agaricomycetes</taxon>
        <taxon>Agaricomycetidae</taxon>
        <taxon>Agaricales</taxon>
        <taxon>Marasmiineae</taxon>
        <taxon>Omphalotaceae</taxon>
        <taxon>Gymnopus</taxon>
    </lineage>
</organism>
<evidence type="ECO:0000313" key="2">
    <source>
        <dbReference type="Proteomes" id="UP000799118"/>
    </source>
</evidence>
<dbReference type="AlphaFoldDB" id="A0A6A4HIX6"/>
<dbReference type="Proteomes" id="UP000799118">
    <property type="component" value="Unassembled WGS sequence"/>
</dbReference>
<name>A0A6A4HIX6_9AGAR</name>